<dbReference type="Proteomes" id="UP000001593">
    <property type="component" value="Unassembled WGS sequence"/>
</dbReference>
<keyword evidence="2" id="KW-0802">TPR repeat</keyword>
<evidence type="ECO:0000256" key="1">
    <source>
        <dbReference type="ARBA" id="ARBA00022737"/>
    </source>
</evidence>
<evidence type="ECO:0000313" key="4">
    <source>
        <dbReference type="EMBL" id="EDO40854.1"/>
    </source>
</evidence>
<accession>A7S610</accession>
<protein>
    <submittedName>
        <fullName evidence="4">Uncharacterized protein</fullName>
    </submittedName>
</protein>
<dbReference type="GO" id="GO:0051607">
    <property type="term" value="P:defense response to virus"/>
    <property type="evidence" value="ECO:0000318"/>
    <property type="project" value="GO_Central"/>
</dbReference>
<keyword evidence="5" id="KW-1185">Reference proteome</keyword>
<dbReference type="InterPro" id="IPR011990">
    <property type="entry name" value="TPR-like_helical_dom_sf"/>
</dbReference>
<dbReference type="HOGENOM" id="CLU_509338_0_0_1"/>
<comment type="similarity">
    <text evidence="3">Belongs to the IFIT family.</text>
</comment>
<dbReference type="PANTHER" id="PTHR10271:SF0">
    <property type="entry name" value="INTERFERON-INDUCED PROTEIN WITH TETRATRICOPEPTIDE REPEATS 5"/>
    <property type="match status" value="1"/>
</dbReference>
<name>A7S610_NEMVE</name>
<evidence type="ECO:0000256" key="2">
    <source>
        <dbReference type="ARBA" id="ARBA00022803"/>
    </source>
</evidence>
<keyword evidence="1" id="KW-0677">Repeat</keyword>
<proteinExistence type="inferred from homology"/>
<evidence type="ECO:0000313" key="5">
    <source>
        <dbReference type="Proteomes" id="UP000001593"/>
    </source>
</evidence>
<organism evidence="4 5">
    <name type="scientific">Nematostella vectensis</name>
    <name type="common">Starlet sea anemone</name>
    <dbReference type="NCBI Taxonomy" id="45351"/>
    <lineage>
        <taxon>Eukaryota</taxon>
        <taxon>Metazoa</taxon>
        <taxon>Cnidaria</taxon>
        <taxon>Anthozoa</taxon>
        <taxon>Hexacorallia</taxon>
        <taxon>Actiniaria</taxon>
        <taxon>Edwardsiidae</taxon>
        <taxon>Nematostella</taxon>
    </lineage>
</organism>
<dbReference type="AlphaFoldDB" id="A7S610"/>
<sequence>MENLLKEIESRLCKVPCIFSWQLSEIPGQELQCHIEKIQAFIEDCGEGFEVESYNIMGFYLTRLGKFLEARRSFEKSLAAARTEDEKIATYGNLAWLGLSELHVNTASFELLQECIVNKWKAEGILGVRGEDEIPELLATKAFITLEKESGESAEEGYKCITRALQLRPNSLLFKITEANIYQLLCTVHGEYKPERKLGRKTSGRFSAEKVLEKWKDVVNACRTDNPEYFAIHHARALVKCARAMRTATEDDEPAMPYINQAMDIAEKNNDIRCSVVDFLLYSTQKNKTKEVLVAAYNMAHGINNELTKCDKVGRACAQIYLSSEFQKDEKERYFQEGEESLKRALDLNDRNAYHQLCLLYTKKYHSMKDAKWVAEQEKVYQQQFFYWYEDLPSHKQHQLKTLYSTFLASRRNNLTKHYSSVEGSRKELDLMERKTLSEAESCGTPEIAVGLYRKLLANQQPPSTEVYRSYGKFLNRYGDRLALSYFSECLQNKEYVGRIKQYDLDRLRELAEKKQRDRDKIESDLAKRVLELMN</sequence>
<dbReference type="PANTHER" id="PTHR10271">
    <property type="entry name" value="INTERFERON-INDUCED PROTEIN WITH TETRATRICOPEPTIDE REPEATS"/>
    <property type="match status" value="1"/>
</dbReference>
<reference evidence="4 5" key="1">
    <citation type="journal article" date="2007" name="Science">
        <title>Sea anemone genome reveals ancestral eumetazoan gene repertoire and genomic organization.</title>
        <authorList>
            <person name="Putnam N.H."/>
            <person name="Srivastava M."/>
            <person name="Hellsten U."/>
            <person name="Dirks B."/>
            <person name="Chapman J."/>
            <person name="Salamov A."/>
            <person name="Terry A."/>
            <person name="Shapiro H."/>
            <person name="Lindquist E."/>
            <person name="Kapitonov V.V."/>
            <person name="Jurka J."/>
            <person name="Genikhovich G."/>
            <person name="Grigoriev I.V."/>
            <person name="Lucas S.M."/>
            <person name="Steele R.E."/>
            <person name="Finnerty J.R."/>
            <person name="Technau U."/>
            <person name="Martindale M.Q."/>
            <person name="Rokhsar D.S."/>
        </authorList>
    </citation>
    <scope>NUCLEOTIDE SEQUENCE [LARGE SCALE GENOMIC DNA]</scope>
    <source>
        <strain evidence="5">CH2 X CH6</strain>
    </source>
</reference>
<dbReference type="GO" id="GO:0005829">
    <property type="term" value="C:cytosol"/>
    <property type="evidence" value="ECO:0000318"/>
    <property type="project" value="GO_Central"/>
</dbReference>
<dbReference type="Gene3D" id="1.25.40.10">
    <property type="entry name" value="Tetratricopeptide repeat domain"/>
    <property type="match status" value="1"/>
</dbReference>
<gene>
    <name evidence="4" type="ORF">NEMVEDRAFT_v1g243102</name>
</gene>
<dbReference type="InParanoid" id="A7S610"/>
<dbReference type="SUPFAM" id="SSF48452">
    <property type="entry name" value="TPR-like"/>
    <property type="match status" value="1"/>
</dbReference>
<dbReference type="EMBL" id="DS469585">
    <property type="protein sequence ID" value="EDO40854.1"/>
    <property type="molecule type" value="Genomic_DNA"/>
</dbReference>
<evidence type="ECO:0000256" key="3">
    <source>
        <dbReference type="ARBA" id="ARBA00038336"/>
    </source>
</evidence>